<protein>
    <recommendedName>
        <fullName evidence="3">Activator of Hsp90 ATPase 1 family protein</fullName>
    </recommendedName>
</protein>
<dbReference type="AlphaFoldDB" id="A0A2H1IEB6"/>
<name>A0A2H1IEB6_BRELN</name>
<dbReference type="EMBL" id="FXZA01000003">
    <property type="protein sequence ID" value="SMX73416.1"/>
    <property type="molecule type" value="Genomic_DNA"/>
</dbReference>
<gene>
    <name evidence="1" type="ORF">BLIN101_01095</name>
</gene>
<reference evidence="1 2" key="1">
    <citation type="submission" date="2017-03" db="EMBL/GenBank/DDBJ databases">
        <authorList>
            <person name="Afonso C.L."/>
            <person name="Miller P.J."/>
            <person name="Scott M.A."/>
            <person name="Spackman E."/>
            <person name="Goraichik I."/>
            <person name="Dimitrov K.M."/>
            <person name="Suarez D.L."/>
            <person name="Swayne D.E."/>
        </authorList>
    </citation>
    <scope>NUCLEOTIDE SEQUENCE [LARGE SCALE GENOMIC DNA]</scope>
    <source>
        <strain evidence="1 2">Mu101</strain>
    </source>
</reference>
<organism evidence="1 2">
    <name type="scientific">Brevibacterium linens</name>
    <dbReference type="NCBI Taxonomy" id="1703"/>
    <lineage>
        <taxon>Bacteria</taxon>
        <taxon>Bacillati</taxon>
        <taxon>Actinomycetota</taxon>
        <taxon>Actinomycetes</taxon>
        <taxon>Micrococcales</taxon>
        <taxon>Brevibacteriaceae</taxon>
        <taxon>Brevibacterium</taxon>
    </lineage>
</organism>
<evidence type="ECO:0000313" key="1">
    <source>
        <dbReference type="EMBL" id="SMX73416.1"/>
    </source>
</evidence>
<dbReference type="Gene3D" id="3.30.530.20">
    <property type="match status" value="1"/>
</dbReference>
<evidence type="ECO:0008006" key="3">
    <source>
        <dbReference type="Google" id="ProtNLM"/>
    </source>
</evidence>
<evidence type="ECO:0000313" key="2">
    <source>
        <dbReference type="Proteomes" id="UP000234498"/>
    </source>
</evidence>
<dbReference type="OrthoDB" id="8117292at2"/>
<proteinExistence type="predicted"/>
<dbReference type="RefSeq" id="WP_101554112.1">
    <property type="nucleotide sequence ID" value="NZ_FXZA01000003.1"/>
</dbReference>
<sequence length="191" mass="20376">MSEPSPRLVTWENGTDLVIELLLARDVETVWNALTDAETAGTWFAPFRLGEETADTGDDGDGPASRPLTFELEDADLDGSVLSCDDYDHVLLELEAFGVLGIRLLPVEGDSGDESLLVFTHTAADVESARGQAADFGPMWDTHLRLFARALGIDIAEATEPELVAAYSDLSLEAADSGDGTDSADADEDEA</sequence>
<dbReference type="Proteomes" id="UP000234498">
    <property type="component" value="Unassembled WGS sequence"/>
</dbReference>
<dbReference type="SUPFAM" id="SSF55961">
    <property type="entry name" value="Bet v1-like"/>
    <property type="match status" value="1"/>
</dbReference>
<accession>A0A2H1IEB6</accession>
<dbReference type="InterPro" id="IPR023393">
    <property type="entry name" value="START-like_dom_sf"/>
</dbReference>